<evidence type="ECO:0000313" key="2">
    <source>
        <dbReference type="EMBL" id="QHT99492.1"/>
    </source>
</evidence>
<proteinExistence type="predicted"/>
<reference evidence="2" key="1">
    <citation type="journal article" date="2020" name="Nature">
        <title>Giant virus diversity and host interactions through global metagenomics.</title>
        <authorList>
            <person name="Schulz F."/>
            <person name="Roux S."/>
            <person name="Paez-Espino D."/>
            <person name="Jungbluth S."/>
            <person name="Walsh D.A."/>
            <person name="Denef V.J."/>
            <person name="McMahon K.D."/>
            <person name="Konstantinidis K.T."/>
            <person name="Eloe-Fadrosh E.A."/>
            <person name="Kyrpides N.C."/>
            <person name="Woyke T."/>
        </authorList>
    </citation>
    <scope>NUCLEOTIDE SEQUENCE</scope>
    <source>
        <strain evidence="2">GVMAG-M-3300025699-48</strain>
    </source>
</reference>
<protein>
    <submittedName>
        <fullName evidence="2">Uncharacterized protein</fullName>
    </submittedName>
</protein>
<name>A0A6C0J2E4_9ZZZZ</name>
<dbReference type="EMBL" id="MN740308">
    <property type="protein sequence ID" value="QHT99492.1"/>
    <property type="molecule type" value="Genomic_DNA"/>
</dbReference>
<organism evidence="2">
    <name type="scientific">viral metagenome</name>
    <dbReference type="NCBI Taxonomy" id="1070528"/>
    <lineage>
        <taxon>unclassified sequences</taxon>
        <taxon>metagenomes</taxon>
        <taxon>organismal metagenomes</taxon>
    </lineage>
</organism>
<evidence type="ECO:0000256" key="1">
    <source>
        <dbReference type="SAM" id="MobiDB-lite"/>
    </source>
</evidence>
<feature type="region of interest" description="Disordered" evidence="1">
    <location>
        <begin position="57"/>
        <end position="80"/>
    </location>
</feature>
<dbReference type="AlphaFoldDB" id="A0A6C0J2E4"/>
<sequence>MIELTTRQERELWNHYTRLLKEHSSRKIKNKYFQERRMDDWEKEYKQIENERREKVRELNQENALKNKKEKEEQEQEEKTKKIKYNKMILKRKQTIQSKKLTQPVRRSCRLNKDVMDASAGLLLLKHSV</sequence>
<accession>A0A6C0J2E4</accession>